<sequence length="601" mass="67158">MATKDYCLSDKTGIIYGELSNDRYSNLNLNQNFQSFNADKFCSKNNLTNSKKVQGYEFTDSYDLQSKKYPTSWNKSNKYLSTFLNLKNESEEENELEESKSVKSSTLSLHIAAYESSNEADTNDSNGGEKEGEKTDLIKKCSSSKEYFAGSASFIQNPFEFPRQDRDQRNHPEVMRFKASQRLRNPNEEDLGTFFSMTQIPLGWSGQKGEPITVLLGAQWGDEGKGKIIDFLIQHNKVDVTARCQGGNNAGHTVIANGKKYDFHLLPSGMISERCQNVIGNGVVVNLDAFFSELEHNGITKDQPGWEKRILISNRAHLVLRVHSQVDGHQENSLETKRYKSLVAHYRKQFPSIQIDEEDELASLKKHAERIRELGIVADTSVFLHEARISGKKILVEGANGALLDIDFGTYPYVTSSNATVGGVCTGLGIPPTAVKEVVGVVKAYQTRVGAGPFPTEQFNEDGEKLQQIGREVGVTTGRKRRCGWIDLILLRSATVINGFTAFALTKVDVLDSFKEVKVAVGYRLDGEILNFPPAKASDWDRIEVEYQTFPGWQSVTCEIRDYESLPQPCKDYISFIESFIGVPIKFIGVGAAREALIVRK</sequence>
<evidence type="ECO:0000313" key="1">
    <source>
        <dbReference type="Proteomes" id="UP000887579"/>
    </source>
</evidence>
<organism evidence="1 2">
    <name type="scientific">Panagrolaimus sp. ES5</name>
    <dbReference type="NCBI Taxonomy" id="591445"/>
    <lineage>
        <taxon>Eukaryota</taxon>
        <taxon>Metazoa</taxon>
        <taxon>Ecdysozoa</taxon>
        <taxon>Nematoda</taxon>
        <taxon>Chromadorea</taxon>
        <taxon>Rhabditida</taxon>
        <taxon>Tylenchina</taxon>
        <taxon>Panagrolaimomorpha</taxon>
        <taxon>Panagrolaimoidea</taxon>
        <taxon>Panagrolaimidae</taxon>
        <taxon>Panagrolaimus</taxon>
    </lineage>
</organism>
<reference evidence="2" key="1">
    <citation type="submission" date="2022-11" db="UniProtKB">
        <authorList>
            <consortium name="WormBaseParasite"/>
        </authorList>
    </citation>
    <scope>IDENTIFICATION</scope>
</reference>
<evidence type="ECO:0000313" key="2">
    <source>
        <dbReference type="WBParaSite" id="ES5_v2.g8550.t1"/>
    </source>
</evidence>
<dbReference type="WBParaSite" id="ES5_v2.g8550.t1">
    <property type="protein sequence ID" value="ES5_v2.g8550.t1"/>
    <property type="gene ID" value="ES5_v2.g8550"/>
</dbReference>
<protein>
    <submittedName>
        <fullName evidence="2">Adenylosuccinate synthetase</fullName>
    </submittedName>
</protein>
<name>A0AC34GUE1_9BILA</name>
<dbReference type="Proteomes" id="UP000887579">
    <property type="component" value="Unplaced"/>
</dbReference>
<accession>A0AC34GUE1</accession>
<proteinExistence type="predicted"/>